<accession>A0A4Y2UVF7</accession>
<dbReference type="Proteomes" id="UP000499080">
    <property type="component" value="Unassembled WGS sequence"/>
</dbReference>
<protein>
    <submittedName>
        <fullName evidence="1">Uncharacterized protein</fullName>
    </submittedName>
</protein>
<keyword evidence="2" id="KW-1185">Reference proteome</keyword>
<dbReference type="AlphaFoldDB" id="A0A4Y2UVF7"/>
<dbReference type="EMBL" id="BGPR01040031">
    <property type="protein sequence ID" value="GBO16104.1"/>
    <property type="molecule type" value="Genomic_DNA"/>
</dbReference>
<gene>
    <name evidence="1" type="ORF">AVEN_123469_1</name>
</gene>
<proteinExistence type="predicted"/>
<comment type="caution">
    <text evidence="1">The sequence shown here is derived from an EMBL/GenBank/DDBJ whole genome shotgun (WGS) entry which is preliminary data.</text>
</comment>
<evidence type="ECO:0000313" key="2">
    <source>
        <dbReference type="Proteomes" id="UP000499080"/>
    </source>
</evidence>
<sequence length="162" mass="18687">MWLTSSSEGSRSLKPAFNEEQLVRIRCRLRLSESNVLPPLWCEIWRRGVASVPTFVIYWWCKITTFVPKYSRVAAKWDHHECYFGRPLEILNSGSDDRGKHEVVTPLQAATPMDCWPPQKDLACNRATARQIFSLNPVSNLTLPVLRPRSCLLMPPRRLLLP</sequence>
<evidence type="ECO:0000313" key="1">
    <source>
        <dbReference type="EMBL" id="GBO16104.1"/>
    </source>
</evidence>
<reference evidence="1 2" key="1">
    <citation type="journal article" date="2019" name="Sci. Rep.">
        <title>Orb-weaving spider Araneus ventricosus genome elucidates the spidroin gene catalogue.</title>
        <authorList>
            <person name="Kono N."/>
            <person name="Nakamura H."/>
            <person name="Ohtoshi R."/>
            <person name="Moran D.A.P."/>
            <person name="Shinohara A."/>
            <person name="Yoshida Y."/>
            <person name="Fujiwara M."/>
            <person name="Mori M."/>
            <person name="Tomita M."/>
            <person name="Arakawa K."/>
        </authorList>
    </citation>
    <scope>NUCLEOTIDE SEQUENCE [LARGE SCALE GENOMIC DNA]</scope>
</reference>
<organism evidence="1 2">
    <name type="scientific">Araneus ventricosus</name>
    <name type="common">Orbweaver spider</name>
    <name type="synonym">Epeira ventricosa</name>
    <dbReference type="NCBI Taxonomy" id="182803"/>
    <lineage>
        <taxon>Eukaryota</taxon>
        <taxon>Metazoa</taxon>
        <taxon>Ecdysozoa</taxon>
        <taxon>Arthropoda</taxon>
        <taxon>Chelicerata</taxon>
        <taxon>Arachnida</taxon>
        <taxon>Araneae</taxon>
        <taxon>Araneomorphae</taxon>
        <taxon>Entelegynae</taxon>
        <taxon>Araneoidea</taxon>
        <taxon>Araneidae</taxon>
        <taxon>Araneus</taxon>
    </lineage>
</organism>
<name>A0A4Y2UVF7_ARAVE</name>